<dbReference type="RefSeq" id="WP_099506584.1">
    <property type="nucleotide sequence ID" value="NZ_CP026652.1"/>
</dbReference>
<keyword evidence="3" id="KW-1185">Reference proteome</keyword>
<gene>
    <name evidence="2" type="ORF">C4B68_30240</name>
</gene>
<reference evidence="2 3" key="1">
    <citation type="submission" date="2018-02" db="EMBL/GenBank/DDBJ databases">
        <title>Complete genome sequence of Streptomyces dengpaensis, the producer of angucyclines.</title>
        <authorList>
            <person name="Yumei L."/>
        </authorList>
    </citation>
    <scope>NUCLEOTIDE SEQUENCE [LARGE SCALE GENOMIC DNA]</scope>
    <source>
        <strain evidence="2 3">XZHG99</strain>
    </source>
</reference>
<dbReference type="Proteomes" id="UP000238413">
    <property type="component" value="Chromosome"/>
</dbReference>
<dbReference type="EMBL" id="CP026652">
    <property type="protein sequence ID" value="AVH59319.1"/>
    <property type="molecule type" value="Genomic_DNA"/>
</dbReference>
<evidence type="ECO:0000313" key="3">
    <source>
        <dbReference type="Proteomes" id="UP000238413"/>
    </source>
</evidence>
<protein>
    <recommendedName>
        <fullName evidence="4">Tat pathway signal sequence domain protein</fullName>
    </recommendedName>
</protein>
<feature type="region of interest" description="Disordered" evidence="1">
    <location>
        <begin position="1"/>
        <end position="27"/>
    </location>
</feature>
<accession>A0ABN5I8J4</accession>
<sequence>MTGIGPVEPYHPDDTDGPHQNAPTDLLWSKSSPATARWAALPRSRRRIAQALIVAAAATAAFFALRPAPATQATPNPYPWPAGVTTLHYQGRAPTPLTYRFTVDVARGSPVTIHQIGAGLPTLRATTTPPLPLTVKTGSPRLITVSISVYKCADLPPALELPHLDLLFSNKNSQQQQSFVFGGTYPHHLWTDLRAHCFPHQGSPAPTSPARDPWRDLTRR</sequence>
<organism evidence="2 3">
    <name type="scientific">Streptomyces dengpaensis</name>
    <dbReference type="NCBI Taxonomy" id="2049881"/>
    <lineage>
        <taxon>Bacteria</taxon>
        <taxon>Bacillati</taxon>
        <taxon>Actinomycetota</taxon>
        <taxon>Actinomycetes</taxon>
        <taxon>Kitasatosporales</taxon>
        <taxon>Streptomycetaceae</taxon>
        <taxon>Streptomyces</taxon>
    </lineage>
</organism>
<evidence type="ECO:0008006" key="4">
    <source>
        <dbReference type="Google" id="ProtNLM"/>
    </source>
</evidence>
<evidence type="ECO:0000313" key="2">
    <source>
        <dbReference type="EMBL" id="AVH59319.1"/>
    </source>
</evidence>
<name>A0ABN5I8J4_9ACTN</name>
<proteinExistence type="predicted"/>
<feature type="region of interest" description="Disordered" evidence="1">
    <location>
        <begin position="200"/>
        <end position="220"/>
    </location>
</feature>
<evidence type="ECO:0000256" key="1">
    <source>
        <dbReference type="SAM" id="MobiDB-lite"/>
    </source>
</evidence>